<reference evidence="1 2" key="1">
    <citation type="submission" date="2017-04" db="EMBL/GenBank/DDBJ databases">
        <authorList>
            <person name="Afonso C.L."/>
            <person name="Miller P.J."/>
            <person name="Scott M.A."/>
            <person name="Spackman E."/>
            <person name="Goraichik I."/>
            <person name="Dimitrov K.M."/>
            <person name="Suarez D.L."/>
            <person name="Swayne D.E."/>
        </authorList>
    </citation>
    <scope>NUCLEOTIDE SEQUENCE [LARGE SCALE GENOMIC DNA]</scope>
    <source>
        <strain evidence="1 2">VK13</strain>
    </source>
</reference>
<dbReference type="STRING" id="1938817.SAMN06296008_10479"/>
<accession>A0A1W1Z1Q0</accession>
<evidence type="ECO:0000313" key="1">
    <source>
        <dbReference type="EMBL" id="SMC42385.1"/>
    </source>
</evidence>
<keyword evidence="2" id="KW-1185">Reference proteome</keyword>
<dbReference type="EMBL" id="FWXJ01000004">
    <property type="protein sequence ID" value="SMC42385.1"/>
    <property type="molecule type" value="Genomic_DNA"/>
</dbReference>
<dbReference type="InterPro" id="IPR049574">
    <property type="entry name" value="CrtA-like"/>
</dbReference>
<proteinExistence type="predicted"/>
<dbReference type="RefSeq" id="WP_084283049.1">
    <property type="nucleotide sequence ID" value="NZ_FWXJ01000004.1"/>
</dbReference>
<organism evidence="1 2">
    <name type="scientific">Polynucleobacter kasalickyi</name>
    <dbReference type="NCBI Taxonomy" id="1938817"/>
    <lineage>
        <taxon>Bacteria</taxon>
        <taxon>Pseudomonadati</taxon>
        <taxon>Pseudomonadota</taxon>
        <taxon>Betaproteobacteria</taxon>
        <taxon>Burkholderiales</taxon>
        <taxon>Burkholderiaceae</taxon>
        <taxon>Polynucleobacter</taxon>
    </lineage>
</organism>
<gene>
    <name evidence="1" type="ORF">SAMN06296008_10479</name>
</gene>
<dbReference type="Proteomes" id="UP000192708">
    <property type="component" value="Unassembled WGS sequence"/>
</dbReference>
<evidence type="ECO:0000313" key="2">
    <source>
        <dbReference type="Proteomes" id="UP000192708"/>
    </source>
</evidence>
<protein>
    <submittedName>
        <fullName evidence="1">Spheroidene monooxygenase</fullName>
    </submittedName>
</protein>
<dbReference type="CDD" id="cd21650">
    <property type="entry name" value="CrtA-like"/>
    <property type="match status" value="1"/>
</dbReference>
<keyword evidence="1" id="KW-0560">Oxidoreductase</keyword>
<dbReference type="GO" id="GO:0004497">
    <property type="term" value="F:monooxygenase activity"/>
    <property type="evidence" value="ECO:0007669"/>
    <property type="project" value="UniProtKB-KW"/>
</dbReference>
<name>A0A1W1Z1Q0_9BURK</name>
<sequence>MGTQTAVLCLMGYRSDSIYWGLARFVVGKYKLRKIPGLEFFKILGSGKQGGFAVEPSFKHQGLFCVFQTEEFAKAFLNTSPIIESYQQHSNEFFSVLLKTYSNRGTWASTALTETVVAPSQGPIAAITRASIKPSKAFSFWQKAPPAELSLTSANGCLLAAGLGEAPYFRQATFTIWESTEQMNQYARTGAHLAAIKAAQTEGYFSESMFTRFIPINPKGVWRGKTYA</sequence>
<dbReference type="OrthoDB" id="1122317at2"/>
<keyword evidence="1" id="KW-0503">Monooxygenase</keyword>
<dbReference type="AlphaFoldDB" id="A0A1W1Z1Q0"/>